<dbReference type="PANTHER" id="PTHR30367">
    <property type="entry name" value="P-HYDROXYBENZOIC ACID EFFLUX PUMP SUBUNIT AAEA-RELATED"/>
    <property type="match status" value="1"/>
</dbReference>
<feature type="domain" description="Multidrug resistance protein MdtA-like barrel-sandwich hybrid" evidence="1">
    <location>
        <begin position="48"/>
        <end position="240"/>
    </location>
</feature>
<dbReference type="Gene3D" id="2.40.30.170">
    <property type="match status" value="1"/>
</dbReference>
<evidence type="ECO:0000313" key="4">
    <source>
        <dbReference type="Proteomes" id="UP001139353"/>
    </source>
</evidence>
<dbReference type="PROSITE" id="PS51257">
    <property type="entry name" value="PROKAR_LIPOPROTEIN"/>
    <property type="match status" value="1"/>
</dbReference>
<proteinExistence type="predicted"/>
<organism evidence="3 4">
    <name type="scientific">Scleromatobacter humisilvae</name>
    <dbReference type="NCBI Taxonomy" id="2897159"/>
    <lineage>
        <taxon>Bacteria</taxon>
        <taxon>Pseudomonadati</taxon>
        <taxon>Pseudomonadota</taxon>
        <taxon>Betaproteobacteria</taxon>
        <taxon>Burkholderiales</taxon>
        <taxon>Sphaerotilaceae</taxon>
        <taxon>Scleromatobacter</taxon>
    </lineage>
</organism>
<dbReference type="InterPro" id="IPR050393">
    <property type="entry name" value="MFP_Efflux_Pump"/>
</dbReference>
<dbReference type="Pfam" id="PF25917">
    <property type="entry name" value="BSH_RND"/>
    <property type="match status" value="1"/>
</dbReference>
<name>A0A9X2C3B5_9BURK</name>
<dbReference type="InterPro" id="IPR058625">
    <property type="entry name" value="MdtA-like_BSH"/>
</dbReference>
<dbReference type="RefSeq" id="WP_275683186.1">
    <property type="nucleotide sequence ID" value="NZ_JAJLJH010000003.1"/>
</dbReference>
<protein>
    <submittedName>
        <fullName evidence="3">Multidrug transporter subunit MdtN</fullName>
    </submittedName>
</protein>
<evidence type="ECO:0000259" key="2">
    <source>
        <dbReference type="Pfam" id="PF25963"/>
    </source>
</evidence>
<dbReference type="AlphaFoldDB" id="A0A9X2C3B5"/>
<dbReference type="NCBIfam" id="NF007785">
    <property type="entry name" value="PRK10476.1"/>
    <property type="match status" value="1"/>
</dbReference>
<comment type="caution">
    <text evidence="3">The sequence shown here is derived from an EMBL/GenBank/DDBJ whole genome shotgun (WGS) entry which is preliminary data.</text>
</comment>
<dbReference type="Gene3D" id="1.10.287.470">
    <property type="entry name" value="Helix hairpin bin"/>
    <property type="match status" value="1"/>
</dbReference>
<keyword evidence="4" id="KW-1185">Reference proteome</keyword>
<accession>A0A9X2C3B5</accession>
<dbReference type="Proteomes" id="UP001139353">
    <property type="component" value="Unassembled WGS sequence"/>
</dbReference>
<evidence type="ECO:0000313" key="3">
    <source>
        <dbReference type="EMBL" id="MCK9687155.1"/>
    </source>
</evidence>
<dbReference type="Pfam" id="PF25963">
    <property type="entry name" value="Beta-barrel_AAEA"/>
    <property type="match status" value="1"/>
</dbReference>
<gene>
    <name evidence="3" type="primary">mdtN</name>
    <name evidence="3" type="ORF">LPC04_15695</name>
</gene>
<dbReference type="Gene3D" id="2.40.50.100">
    <property type="match status" value="1"/>
</dbReference>
<dbReference type="PANTHER" id="PTHR30367:SF1">
    <property type="entry name" value="MULTIDRUG RESISTANCE PROTEIN MDTN"/>
    <property type="match status" value="1"/>
</dbReference>
<dbReference type="EMBL" id="JAJLJH010000003">
    <property type="protein sequence ID" value="MCK9687155.1"/>
    <property type="molecule type" value="Genomic_DNA"/>
</dbReference>
<dbReference type="InterPro" id="IPR058634">
    <property type="entry name" value="AaeA-lik-b-barrel"/>
</dbReference>
<feature type="domain" description="p-hydroxybenzoic acid efflux pump subunit AaeA-like beta-barrel" evidence="2">
    <location>
        <begin position="247"/>
        <end position="340"/>
    </location>
</feature>
<dbReference type="SUPFAM" id="SSF111369">
    <property type="entry name" value="HlyD-like secretion proteins"/>
    <property type="match status" value="2"/>
</dbReference>
<reference evidence="3" key="1">
    <citation type="submission" date="2021-11" db="EMBL/GenBank/DDBJ databases">
        <title>BS-T2-15 a new species belonging to the Comamonadaceae family isolated from the soil of a French oak forest.</title>
        <authorList>
            <person name="Mieszkin S."/>
            <person name="Alain K."/>
        </authorList>
    </citation>
    <scope>NUCLEOTIDE SEQUENCE</scope>
    <source>
        <strain evidence="3">BS-T2-15</strain>
    </source>
</reference>
<sequence>MQMQGKARPRPRMLIASLVIIAAGCGIVFALVSTRLPSTDDSAIDADVVHVAAAVGGRILELPVRENDLVRKGALLFQIDPVPYRLALEQAAANLDLARATLETQRRLVSTQRSTAAVAGDQARRAETNLGLTARTEDRLKPLTDKGYVAQQQLDQAQVAHRDAATSLSQAQEQERAARRAIDTVAAAEAGVGAAKAALANAQRALDDTTVRATHDGRVVGLTVSTGEMVLPSQAVFTLVNTEEWFAVANLRETELHAVAIGDCATVYSMIDPRRPIKGVVTGLGWGVLDDDRIEVPRSVPYVKPSVNWVHVAHRFPVRIRLEEPPQALVRLGASAEVQVRHGAACRAHHD</sequence>
<evidence type="ECO:0000259" key="1">
    <source>
        <dbReference type="Pfam" id="PF25917"/>
    </source>
</evidence>